<dbReference type="OrthoDB" id="3826383at2"/>
<feature type="domain" description="HTH merR-type" evidence="2">
    <location>
        <begin position="126"/>
        <end position="195"/>
    </location>
</feature>
<dbReference type="PANTHER" id="PTHR30204:SF93">
    <property type="entry name" value="HTH MERR-TYPE DOMAIN-CONTAINING PROTEIN"/>
    <property type="match status" value="1"/>
</dbReference>
<reference evidence="3" key="1">
    <citation type="submission" date="2021-01" db="EMBL/GenBank/DDBJ databases">
        <title>Whole genome shotgun sequence of Planobispora rosea NBRC 15558.</title>
        <authorList>
            <person name="Komaki H."/>
            <person name="Tamura T."/>
        </authorList>
    </citation>
    <scope>NUCLEOTIDE SEQUENCE</scope>
    <source>
        <strain evidence="3">NBRC 15558</strain>
    </source>
</reference>
<keyword evidence="4" id="KW-1185">Reference proteome</keyword>
<gene>
    <name evidence="3" type="ORF">Pro02_66830</name>
</gene>
<evidence type="ECO:0000259" key="2">
    <source>
        <dbReference type="PROSITE" id="PS50937"/>
    </source>
</evidence>
<evidence type="ECO:0000313" key="4">
    <source>
        <dbReference type="Proteomes" id="UP000655044"/>
    </source>
</evidence>
<dbReference type="Gene3D" id="1.10.1660.10">
    <property type="match status" value="2"/>
</dbReference>
<evidence type="ECO:0000256" key="1">
    <source>
        <dbReference type="ARBA" id="ARBA00023125"/>
    </source>
</evidence>
<dbReference type="AlphaFoldDB" id="A0A8J3S7P6"/>
<sequence length="241" mass="26124">MSRREAGLRPIDLARMAGVSTQQIRNYGEVGVLPPAPRTPAGYRRFDARHRQALITYQALVRGYGTDTARAIMQAVHAGDVPRAVTLVDAGHAALHEQRLSLQAVSEALEVVARQDPEAEGPVRSGMRVGDVAAHLGVRASALRVWEAAGLLRPGRERATGYRCFSPSDVRDARMVSMLRQGRYSLAQILPILEGLRRTGSSEALREAVARRQAGLTERAVAMLEGSGRLHCYLEGGEGVV</sequence>
<dbReference type="InterPro" id="IPR047057">
    <property type="entry name" value="MerR_fam"/>
</dbReference>
<accession>A0A8J3S7P6</accession>
<dbReference type="PANTHER" id="PTHR30204">
    <property type="entry name" value="REDOX-CYCLING DRUG-SENSING TRANSCRIPTIONAL ACTIVATOR SOXR"/>
    <property type="match status" value="1"/>
</dbReference>
<organism evidence="3 4">
    <name type="scientific">Planobispora rosea</name>
    <dbReference type="NCBI Taxonomy" id="35762"/>
    <lineage>
        <taxon>Bacteria</taxon>
        <taxon>Bacillati</taxon>
        <taxon>Actinomycetota</taxon>
        <taxon>Actinomycetes</taxon>
        <taxon>Streptosporangiales</taxon>
        <taxon>Streptosporangiaceae</taxon>
        <taxon>Planobispora</taxon>
    </lineage>
</organism>
<dbReference type="Pfam" id="PF00376">
    <property type="entry name" value="MerR"/>
    <property type="match status" value="1"/>
</dbReference>
<name>A0A8J3S7P6_PLARO</name>
<comment type="caution">
    <text evidence="3">The sequence shown here is derived from an EMBL/GenBank/DDBJ whole genome shotgun (WGS) entry which is preliminary data.</text>
</comment>
<dbReference type="InterPro" id="IPR009061">
    <property type="entry name" value="DNA-bd_dom_put_sf"/>
</dbReference>
<dbReference type="PROSITE" id="PS50937">
    <property type="entry name" value="HTH_MERR_2"/>
    <property type="match status" value="2"/>
</dbReference>
<feature type="domain" description="HTH merR-type" evidence="2">
    <location>
        <begin position="13"/>
        <end position="50"/>
    </location>
</feature>
<dbReference type="SUPFAM" id="SSF46955">
    <property type="entry name" value="Putative DNA-binding domain"/>
    <property type="match status" value="2"/>
</dbReference>
<dbReference type="Proteomes" id="UP000655044">
    <property type="component" value="Unassembled WGS sequence"/>
</dbReference>
<dbReference type="Pfam" id="PF13411">
    <property type="entry name" value="MerR_1"/>
    <property type="match status" value="1"/>
</dbReference>
<dbReference type="GO" id="GO:0003700">
    <property type="term" value="F:DNA-binding transcription factor activity"/>
    <property type="evidence" value="ECO:0007669"/>
    <property type="project" value="InterPro"/>
</dbReference>
<keyword evidence="1" id="KW-0238">DNA-binding</keyword>
<dbReference type="GO" id="GO:0003677">
    <property type="term" value="F:DNA binding"/>
    <property type="evidence" value="ECO:0007669"/>
    <property type="project" value="UniProtKB-KW"/>
</dbReference>
<dbReference type="RefSeq" id="WP_068923658.1">
    <property type="nucleotide sequence ID" value="NZ_BMQP01000051.1"/>
</dbReference>
<proteinExistence type="predicted"/>
<protein>
    <submittedName>
        <fullName evidence="3">MerR family transcriptional regulator</fullName>
    </submittedName>
</protein>
<dbReference type="EMBL" id="BOOI01000077">
    <property type="protein sequence ID" value="GIH88275.1"/>
    <property type="molecule type" value="Genomic_DNA"/>
</dbReference>
<dbReference type="SMART" id="SM00422">
    <property type="entry name" value="HTH_MERR"/>
    <property type="match status" value="2"/>
</dbReference>
<dbReference type="InterPro" id="IPR000551">
    <property type="entry name" value="MerR-type_HTH_dom"/>
</dbReference>
<evidence type="ECO:0000313" key="3">
    <source>
        <dbReference type="EMBL" id="GIH88275.1"/>
    </source>
</evidence>